<dbReference type="SMART" id="SM00471">
    <property type="entry name" value="HDc"/>
    <property type="match status" value="1"/>
</dbReference>
<dbReference type="SUPFAM" id="SSF109604">
    <property type="entry name" value="HD-domain/PDEase-like"/>
    <property type="match status" value="1"/>
</dbReference>
<proteinExistence type="predicted"/>
<protein>
    <submittedName>
        <fullName evidence="2">HD family phosphohydrolase</fullName>
    </submittedName>
</protein>
<feature type="domain" description="HD-GYP" evidence="1">
    <location>
        <begin position="132"/>
        <end position="332"/>
    </location>
</feature>
<dbReference type="PROSITE" id="PS51832">
    <property type="entry name" value="HD_GYP"/>
    <property type="match status" value="1"/>
</dbReference>
<keyword evidence="3" id="KW-1185">Reference proteome</keyword>
<dbReference type="CDD" id="cd00077">
    <property type="entry name" value="HDc"/>
    <property type="match status" value="1"/>
</dbReference>
<dbReference type="InterPro" id="IPR003607">
    <property type="entry name" value="HD/PDEase_dom"/>
</dbReference>
<dbReference type="RefSeq" id="WP_281763139.1">
    <property type="nucleotide sequence ID" value="NZ_AP026709.1"/>
</dbReference>
<dbReference type="PANTHER" id="PTHR43155:SF2">
    <property type="entry name" value="CYCLIC DI-GMP PHOSPHODIESTERASE PA4108"/>
    <property type="match status" value="1"/>
</dbReference>
<name>A0ABN6S265_9BACT</name>
<dbReference type="Proteomes" id="UP001317742">
    <property type="component" value="Chromosome"/>
</dbReference>
<gene>
    <name evidence="2" type="ORF">SYK_16460</name>
</gene>
<evidence type="ECO:0000259" key="1">
    <source>
        <dbReference type="PROSITE" id="PS51832"/>
    </source>
</evidence>
<evidence type="ECO:0000313" key="2">
    <source>
        <dbReference type="EMBL" id="BDQ37286.1"/>
    </source>
</evidence>
<dbReference type="Gene3D" id="1.10.3210.10">
    <property type="entry name" value="Hypothetical protein af1432"/>
    <property type="match status" value="1"/>
</dbReference>
<dbReference type="PANTHER" id="PTHR43155">
    <property type="entry name" value="CYCLIC DI-GMP PHOSPHODIESTERASE PA4108-RELATED"/>
    <property type="match status" value="1"/>
</dbReference>
<reference evidence="2 3" key="1">
    <citation type="submission" date="2022-08" db="EMBL/GenBank/DDBJ databases">
        <title>Genome Sequence of the sulphate-reducing bacterium, Pseudodesulfovibrio sp. SYK.</title>
        <authorList>
            <person name="Kondo R."/>
            <person name="Kataoka T."/>
        </authorList>
    </citation>
    <scope>NUCLEOTIDE SEQUENCE [LARGE SCALE GENOMIC DNA]</scope>
    <source>
        <strain evidence="2 3">SYK</strain>
    </source>
</reference>
<evidence type="ECO:0000313" key="3">
    <source>
        <dbReference type="Proteomes" id="UP001317742"/>
    </source>
</evidence>
<sequence>MTDFFEEIYLQISATILESFPKFRPPVDLYVFDSAVGQVKKFHKAEARLDTDGQAEVAMIATEGRLFLLRDDYRIYASHLSKRLGMLLVEEGFSPVEVAEIFFLAFRDRMEQFFEQPQKGMLELLVKDISVLAEYLWIDPSRVEFLTQTLDKEYSLAVHSTNSMFIGLTLHVHAAGRAVEKDGLARVALGLLLHDLGMTQVPRFIRDKQHFLVRRDRESIENHIDAGLKMLQRLKIADPVVLECMRQHHERNDGSGYPDRRFGKDISMAGKLCAVADSFSAMIGVRPYRSSKDVAEAAIALIKDKRKYEPTLIKLLGEALAEGGWMNGAKASV</sequence>
<dbReference type="EMBL" id="AP026709">
    <property type="protein sequence ID" value="BDQ37286.1"/>
    <property type="molecule type" value="Genomic_DNA"/>
</dbReference>
<organism evidence="2 3">
    <name type="scientific">Pseudodesulfovibrio nedwellii</name>
    <dbReference type="NCBI Taxonomy" id="2973072"/>
    <lineage>
        <taxon>Bacteria</taxon>
        <taxon>Pseudomonadati</taxon>
        <taxon>Thermodesulfobacteriota</taxon>
        <taxon>Desulfovibrionia</taxon>
        <taxon>Desulfovibrionales</taxon>
        <taxon>Desulfovibrionaceae</taxon>
    </lineage>
</organism>
<dbReference type="Pfam" id="PF13487">
    <property type="entry name" value="HD_5"/>
    <property type="match status" value="1"/>
</dbReference>
<dbReference type="InterPro" id="IPR037522">
    <property type="entry name" value="HD_GYP_dom"/>
</dbReference>
<accession>A0ABN6S265</accession>